<accession>A0A645AA91</accession>
<dbReference type="AlphaFoldDB" id="A0A645AA91"/>
<evidence type="ECO:0000313" key="1">
    <source>
        <dbReference type="EMBL" id="MPM49211.1"/>
    </source>
</evidence>
<sequence length="204" mass="23660">MLDNRSNFWQIKLIYLIHKKHGMRISHGDTCHLIGSIVAYRQKAFYYRRLLESSRDGRSIQNRHTHIHGYFFNLIFLVHPKPQHLNTSKRFQRDLGLIGQALFVNILSYAPGSITTHLRLRSVGVKHTHFKITILGRQYHNQPIGTDTLMPVAQLPGQLRQIFETVLKTVYINIIVAGPMHFCKSHNDSIIQLIITYISIIVQN</sequence>
<organism evidence="1">
    <name type="scientific">bioreactor metagenome</name>
    <dbReference type="NCBI Taxonomy" id="1076179"/>
    <lineage>
        <taxon>unclassified sequences</taxon>
        <taxon>metagenomes</taxon>
        <taxon>ecological metagenomes</taxon>
    </lineage>
</organism>
<dbReference type="EMBL" id="VSSQ01012427">
    <property type="protein sequence ID" value="MPM49211.1"/>
    <property type="molecule type" value="Genomic_DNA"/>
</dbReference>
<name>A0A645AA91_9ZZZZ</name>
<proteinExistence type="predicted"/>
<gene>
    <name evidence="1" type="ORF">SDC9_95939</name>
</gene>
<reference evidence="1" key="1">
    <citation type="submission" date="2019-08" db="EMBL/GenBank/DDBJ databases">
        <authorList>
            <person name="Kucharzyk K."/>
            <person name="Murdoch R.W."/>
            <person name="Higgins S."/>
            <person name="Loffler F."/>
        </authorList>
    </citation>
    <scope>NUCLEOTIDE SEQUENCE</scope>
</reference>
<comment type="caution">
    <text evidence="1">The sequence shown here is derived from an EMBL/GenBank/DDBJ whole genome shotgun (WGS) entry which is preliminary data.</text>
</comment>
<protein>
    <submittedName>
        <fullName evidence="1">Uncharacterized protein</fullName>
    </submittedName>
</protein>